<dbReference type="Gene3D" id="3.90.420.10">
    <property type="entry name" value="Oxidoreductase, molybdopterin-binding domain"/>
    <property type="match status" value="1"/>
</dbReference>
<dbReference type="PANTHER" id="PTHR19372">
    <property type="entry name" value="SULFITE REDUCTASE"/>
    <property type="match status" value="1"/>
</dbReference>
<name>A0A5K7YMC0_9BACT</name>
<dbReference type="KEGG" id="dalk:DSCA_42860"/>
<dbReference type="InterPro" id="IPR005066">
    <property type="entry name" value="MoCF_OxRdtse_dimer"/>
</dbReference>
<feature type="domain" description="Oxidoreductase molybdopterin-binding" evidence="5">
    <location>
        <begin position="44"/>
        <end position="208"/>
    </location>
</feature>
<accession>A0A5K7YMC0</accession>
<comment type="cofactor">
    <cofactor evidence="1">
        <name>Mo-molybdopterin</name>
        <dbReference type="ChEBI" id="CHEBI:71302"/>
    </cofactor>
</comment>
<dbReference type="GO" id="GO:0030151">
    <property type="term" value="F:molybdenum ion binding"/>
    <property type="evidence" value="ECO:0007669"/>
    <property type="project" value="InterPro"/>
</dbReference>
<dbReference type="AlphaFoldDB" id="A0A5K7YMC0"/>
<dbReference type="InterPro" id="IPR014756">
    <property type="entry name" value="Ig_E-set"/>
</dbReference>
<evidence type="ECO:0000256" key="1">
    <source>
        <dbReference type="ARBA" id="ARBA00001924"/>
    </source>
</evidence>
<dbReference type="InterPro" id="IPR008335">
    <property type="entry name" value="Mopterin_OxRdtase_euk"/>
</dbReference>
<dbReference type="Pfam" id="PF00174">
    <property type="entry name" value="Oxidored_molyb"/>
    <property type="match status" value="1"/>
</dbReference>
<gene>
    <name evidence="7" type="ORF">DSCA_42860</name>
</gene>
<keyword evidence="4" id="KW-0560">Oxidoreductase</keyword>
<dbReference type="PANTHER" id="PTHR19372:SF7">
    <property type="entry name" value="SULFITE OXIDASE, MITOCHONDRIAL"/>
    <property type="match status" value="1"/>
</dbReference>
<dbReference type="InterPro" id="IPR000572">
    <property type="entry name" value="OxRdtase_Mopterin-bd_dom"/>
</dbReference>
<keyword evidence="2" id="KW-0500">Molybdenum</keyword>
<keyword evidence="3" id="KW-0479">Metal-binding</keyword>
<dbReference type="EMBL" id="AP021874">
    <property type="protein sequence ID" value="BBO70356.1"/>
    <property type="molecule type" value="Genomic_DNA"/>
</dbReference>
<dbReference type="SUPFAM" id="SSF56524">
    <property type="entry name" value="Oxidoreductase molybdopterin-binding domain"/>
    <property type="match status" value="1"/>
</dbReference>
<sequence>MTTSMRIMTDNPLNAETPAARLRSWITPNAVFFDRNQGQIPDAPADLDTWRLTIDGDVNQSLKLDLDRIQSLPKAIVANTLECSGNSRSLLEKRAPGNPWTIGGVGNAVWGGIWLRDLLNKSGLADRAAHVAFEGMDTPLGKSRIKFVRSIPIEKAMSSTLLAYEMNGDPLPLKHGYPLRALALGWTGANCVKWLNRITVLERPFKGFFMDQVYRVFQKGQMPASGEVVTAIRLNSIITRPLAGERLKKGDVVVLGAAYAGEGRVAQVDVSTDHGASWQPAEFIGPDEPYAWRQWQYVWRPDRGGDHTLWSRAVDDQGGQQPMSATWNFLGYGNNGVDEHAVRVVVT</sequence>
<dbReference type="CDD" id="cd02110">
    <property type="entry name" value="SO_family_Moco_dimer"/>
    <property type="match status" value="1"/>
</dbReference>
<dbReference type="Gene3D" id="2.60.40.650">
    <property type="match status" value="1"/>
</dbReference>
<dbReference type="GO" id="GO:0020037">
    <property type="term" value="F:heme binding"/>
    <property type="evidence" value="ECO:0007669"/>
    <property type="project" value="TreeGrafter"/>
</dbReference>
<dbReference type="SUPFAM" id="SSF81296">
    <property type="entry name" value="E set domains"/>
    <property type="match status" value="1"/>
</dbReference>
<organism evidence="7 8">
    <name type="scientific">Desulfosarcina alkanivorans</name>
    <dbReference type="NCBI Taxonomy" id="571177"/>
    <lineage>
        <taxon>Bacteria</taxon>
        <taxon>Pseudomonadati</taxon>
        <taxon>Thermodesulfobacteriota</taxon>
        <taxon>Desulfobacteria</taxon>
        <taxon>Desulfobacterales</taxon>
        <taxon>Desulfosarcinaceae</taxon>
        <taxon>Desulfosarcina</taxon>
    </lineage>
</organism>
<evidence type="ECO:0000256" key="3">
    <source>
        <dbReference type="ARBA" id="ARBA00022723"/>
    </source>
</evidence>
<reference evidence="7 8" key="1">
    <citation type="submission" date="2019-11" db="EMBL/GenBank/DDBJ databases">
        <title>Comparative genomics of hydrocarbon-degrading Desulfosarcina strains.</title>
        <authorList>
            <person name="Watanabe M."/>
            <person name="Kojima H."/>
            <person name="Fukui M."/>
        </authorList>
    </citation>
    <scope>NUCLEOTIDE SEQUENCE [LARGE SCALE GENOMIC DNA]</scope>
    <source>
        <strain evidence="7 8">PL12</strain>
    </source>
</reference>
<evidence type="ECO:0000313" key="8">
    <source>
        <dbReference type="Proteomes" id="UP000427906"/>
    </source>
</evidence>
<evidence type="ECO:0000256" key="2">
    <source>
        <dbReference type="ARBA" id="ARBA00022505"/>
    </source>
</evidence>
<feature type="domain" description="Moybdenum cofactor oxidoreductase dimerisation" evidence="6">
    <location>
        <begin position="230"/>
        <end position="335"/>
    </location>
</feature>
<dbReference type="GO" id="GO:0043546">
    <property type="term" value="F:molybdopterin cofactor binding"/>
    <property type="evidence" value="ECO:0007669"/>
    <property type="project" value="TreeGrafter"/>
</dbReference>
<dbReference type="PRINTS" id="PR00407">
    <property type="entry name" value="EUMOPTERIN"/>
</dbReference>
<protein>
    <submittedName>
        <fullName evidence="7">Sulfite oxidase</fullName>
    </submittedName>
</protein>
<dbReference type="GO" id="GO:0008482">
    <property type="term" value="F:sulfite oxidase activity"/>
    <property type="evidence" value="ECO:0007669"/>
    <property type="project" value="TreeGrafter"/>
</dbReference>
<proteinExistence type="predicted"/>
<keyword evidence="8" id="KW-1185">Reference proteome</keyword>
<dbReference type="Proteomes" id="UP000427906">
    <property type="component" value="Chromosome"/>
</dbReference>
<evidence type="ECO:0000256" key="4">
    <source>
        <dbReference type="ARBA" id="ARBA00023002"/>
    </source>
</evidence>
<dbReference type="Pfam" id="PF03404">
    <property type="entry name" value="Mo-co_dimer"/>
    <property type="match status" value="1"/>
</dbReference>
<evidence type="ECO:0000259" key="6">
    <source>
        <dbReference type="Pfam" id="PF03404"/>
    </source>
</evidence>
<dbReference type="InterPro" id="IPR036374">
    <property type="entry name" value="OxRdtase_Mopterin-bd_sf"/>
</dbReference>
<evidence type="ECO:0000313" key="7">
    <source>
        <dbReference type="EMBL" id="BBO70356.1"/>
    </source>
</evidence>
<dbReference type="GO" id="GO:0006790">
    <property type="term" value="P:sulfur compound metabolic process"/>
    <property type="evidence" value="ECO:0007669"/>
    <property type="project" value="TreeGrafter"/>
</dbReference>
<evidence type="ECO:0000259" key="5">
    <source>
        <dbReference type="Pfam" id="PF00174"/>
    </source>
</evidence>